<evidence type="ECO:0000256" key="3">
    <source>
        <dbReference type="ARBA" id="ARBA00023015"/>
    </source>
</evidence>
<feature type="domain" description="ANTAR" evidence="5">
    <location>
        <begin position="169"/>
        <end position="230"/>
    </location>
</feature>
<gene>
    <name evidence="6" type="ORF">EUA94_21615</name>
</gene>
<keyword evidence="1" id="KW-0808">Transferase</keyword>
<dbReference type="SMART" id="SM00065">
    <property type="entry name" value="GAF"/>
    <property type="match status" value="1"/>
</dbReference>
<evidence type="ECO:0000313" key="7">
    <source>
        <dbReference type="Proteomes" id="UP000291101"/>
    </source>
</evidence>
<dbReference type="InterPro" id="IPR005561">
    <property type="entry name" value="ANTAR"/>
</dbReference>
<reference evidence="6 7" key="1">
    <citation type="submission" date="2019-01" db="EMBL/GenBank/DDBJ databases">
        <title>Novel species of Nocardioides.</title>
        <authorList>
            <person name="Liu Q."/>
            <person name="X Y.-H."/>
        </authorList>
    </citation>
    <scope>NUCLEOTIDE SEQUENCE [LARGE SCALE GENOMIC DNA]</scope>
    <source>
        <strain evidence="6 7">HLT2-9</strain>
    </source>
</reference>
<dbReference type="Pfam" id="PF13185">
    <property type="entry name" value="GAF_2"/>
    <property type="match status" value="1"/>
</dbReference>
<comment type="caution">
    <text evidence="6">The sequence shown here is derived from an EMBL/GenBank/DDBJ whole genome shotgun (WGS) entry which is preliminary data.</text>
</comment>
<dbReference type="Pfam" id="PF03861">
    <property type="entry name" value="ANTAR"/>
    <property type="match status" value="1"/>
</dbReference>
<dbReference type="RefSeq" id="WP_129428985.1">
    <property type="nucleotide sequence ID" value="NZ_SDWV01000035.1"/>
</dbReference>
<accession>A0A4Q2SI90</accession>
<keyword evidence="3" id="KW-0805">Transcription regulation</keyword>
<dbReference type="AlphaFoldDB" id="A0A4Q2SI90"/>
<sequence>MTETREHEIIRSFVDLSNELVDDYDVVEMLSQLTSHCASLLDISSAGLLLADGRGVLHLMASSSERTHHLELFQIQRDEGPCLDCYREQQPIRVADLEAEQARWPQFCEAARVVGFKSVHALPMRLKGNVLGTLGLFGEQTGSLEDGDLALAQALVHVASVAIVNERAANDRETINAQLQHALTSRIAVEQAKGVLAHAADLDMSSAFTVLRRYARDHGRKLSEVAAAVAGRELAHEALIQHARSVALLP</sequence>
<evidence type="ECO:0000256" key="4">
    <source>
        <dbReference type="ARBA" id="ARBA00023163"/>
    </source>
</evidence>
<dbReference type="SMART" id="SM01012">
    <property type="entry name" value="ANTAR"/>
    <property type="match status" value="1"/>
</dbReference>
<dbReference type="InterPro" id="IPR029016">
    <property type="entry name" value="GAF-like_dom_sf"/>
</dbReference>
<dbReference type="PROSITE" id="PS50921">
    <property type="entry name" value="ANTAR"/>
    <property type="match status" value="1"/>
</dbReference>
<evidence type="ECO:0000256" key="2">
    <source>
        <dbReference type="ARBA" id="ARBA00022777"/>
    </source>
</evidence>
<evidence type="ECO:0000256" key="1">
    <source>
        <dbReference type="ARBA" id="ARBA00022679"/>
    </source>
</evidence>
<dbReference type="InterPro" id="IPR011006">
    <property type="entry name" value="CheY-like_superfamily"/>
</dbReference>
<organism evidence="6 7">
    <name type="scientific">Nocardioides zhouii</name>
    <dbReference type="NCBI Taxonomy" id="1168729"/>
    <lineage>
        <taxon>Bacteria</taxon>
        <taxon>Bacillati</taxon>
        <taxon>Actinomycetota</taxon>
        <taxon>Actinomycetes</taxon>
        <taxon>Propionibacteriales</taxon>
        <taxon>Nocardioidaceae</taxon>
        <taxon>Nocardioides</taxon>
    </lineage>
</organism>
<dbReference type="GO" id="GO:0003723">
    <property type="term" value="F:RNA binding"/>
    <property type="evidence" value="ECO:0007669"/>
    <property type="project" value="InterPro"/>
</dbReference>
<keyword evidence="4" id="KW-0804">Transcription</keyword>
<dbReference type="Gene3D" id="1.10.10.10">
    <property type="entry name" value="Winged helix-like DNA-binding domain superfamily/Winged helix DNA-binding domain"/>
    <property type="match status" value="1"/>
</dbReference>
<dbReference type="InterPro" id="IPR012074">
    <property type="entry name" value="GAF_ANTAR"/>
</dbReference>
<dbReference type="Proteomes" id="UP000291101">
    <property type="component" value="Unassembled WGS sequence"/>
</dbReference>
<protein>
    <submittedName>
        <fullName evidence="6">ANTAR domain-containing protein</fullName>
    </submittedName>
</protein>
<proteinExistence type="predicted"/>
<dbReference type="Gene3D" id="3.30.450.40">
    <property type="match status" value="1"/>
</dbReference>
<dbReference type="InterPro" id="IPR003018">
    <property type="entry name" value="GAF"/>
</dbReference>
<name>A0A4Q2SI90_9ACTN</name>
<dbReference type="SUPFAM" id="SSF55781">
    <property type="entry name" value="GAF domain-like"/>
    <property type="match status" value="1"/>
</dbReference>
<keyword evidence="2" id="KW-0418">Kinase</keyword>
<keyword evidence="7" id="KW-1185">Reference proteome</keyword>
<evidence type="ECO:0000259" key="5">
    <source>
        <dbReference type="PROSITE" id="PS50921"/>
    </source>
</evidence>
<dbReference type="InterPro" id="IPR036388">
    <property type="entry name" value="WH-like_DNA-bd_sf"/>
</dbReference>
<dbReference type="SUPFAM" id="SSF52172">
    <property type="entry name" value="CheY-like"/>
    <property type="match status" value="1"/>
</dbReference>
<evidence type="ECO:0000313" key="6">
    <source>
        <dbReference type="EMBL" id="RYC03578.1"/>
    </source>
</evidence>
<dbReference type="PIRSF" id="PIRSF036625">
    <property type="entry name" value="GAF_ANTAR"/>
    <property type="match status" value="1"/>
</dbReference>
<dbReference type="EMBL" id="SDWV01000035">
    <property type="protein sequence ID" value="RYC03578.1"/>
    <property type="molecule type" value="Genomic_DNA"/>
</dbReference>
<dbReference type="GO" id="GO:0016301">
    <property type="term" value="F:kinase activity"/>
    <property type="evidence" value="ECO:0007669"/>
    <property type="project" value="UniProtKB-KW"/>
</dbReference>
<dbReference type="OrthoDB" id="3683444at2"/>